<dbReference type="RefSeq" id="WP_203820262.1">
    <property type="nucleotide sequence ID" value="NZ_BAAABP010000002.1"/>
</dbReference>
<evidence type="ECO:0008006" key="3">
    <source>
        <dbReference type="Google" id="ProtNLM"/>
    </source>
</evidence>
<sequence>MSHHLDSPLARQDPRLNITDQYLFDDATDTVLIMNVRTSLAGDTHPDAFHPEARYEFKVHLDGELDEGLTYRLAFEPDDGDGQPFTVSRLTGADARDDSAAGTVLARGRTGREVPTAEGGRVWAGPAVEPFFLDLGQLDAVDQAVQHGADADLTRWAAGAAKDTFTGSTVQSIVLTVPVGTGEWRAGRPIATWSTAKLATDAGGWRQVGRTGLPMIWPIFRDAGGEPASHANETHPRDDAANYGSAIGDLIASVVRRRATSERPEAYAADVVARIVPDLLGYVVGAPASYGFAAFNGRRLGDNAPEVMFSVATNSAISTGLQAGDVARSQNLFPYVVPVDEH</sequence>
<name>A0A919J5Q7_9ACTN</name>
<proteinExistence type="predicted"/>
<evidence type="ECO:0000313" key="2">
    <source>
        <dbReference type="Proteomes" id="UP000598174"/>
    </source>
</evidence>
<reference evidence="1" key="1">
    <citation type="submission" date="2021-01" db="EMBL/GenBank/DDBJ databases">
        <title>Whole genome shotgun sequence of Actinoplanes ferrugineus NBRC 15555.</title>
        <authorList>
            <person name="Komaki H."/>
            <person name="Tamura T."/>
        </authorList>
    </citation>
    <scope>NUCLEOTIDE SEQUENCE</scope>
    <source>
        <strain evidence="1">NBRC 15555</strain>
    </source>
</reference>
<evidence type="ECO:0000313" key="1">
    <source>
        <dbReference type="EMBL" id="GIE13837.1"/>
    </source>
</evidence>
<gene>
    <name evidence="1" type="ORF">Afe05nite_56770</name>
</gene>
<keyword evidence="2" id="KW-1185">Reference proteome</keyword>
<dbReference type="Pfam" id="PF14224">
    <property type="entry name" value="DUF4331"/>
    <property type="match status" value="2"/>
</dbReference>
<accession>A0A919J5Q7</accession>
<organism evidence="1 2">
    <name type="scientific">Paractinoplanes ferrugineus</name>
    <dbReference type="NCBI Taxonomy" id="113564"/>
    <lineage>
        <taxon>Bacteria</taxon>
        <taxon>Bacillati</taxon>
        <taxon>Actinomycetota</taxon>
        <taxon>Actinomycetes</taxon>
        <taxon>Micromonosporales</taxon>
        <taxon>Micromonosporaceae</taxon>
        <taxon>Paractinoplanes</taxon>
    </lineage>
</organism>
<dbReference type="Proteomes" id="UP000598174">
    <property type="component" value="Unassembled WGS sequence"/>
</dbReference>
<comment type="caution">
    <text evidence="1">The sequence shown here is derived from an EMBL/GenBank/DDBJ whole genome shotgun (WGS) entry which is preliminary data.</text>
</comment>
<dbReference type="InterPro" id="IPR025566">
    <property type="entry name" value="DUF4331"/>
</dbReference>
<protein>
    <recommendedName>
        <fullName evidence="3">DUF4331 domain-containing protein</fullName>
    </recommendedName>
</protein>
<dbReference type="EMBL" id="BOMM01000050">
    <property type="protein sequence ID" value="GIE13837.1"/>
    <property type="molecule type" value="Genomic_DNA"/>
</dbReference>
<dbReference type="AlphaFoldDB" id="A0A919J5Q7"/>